<name>A0ABY2RYK6_9PSEU</name>
<proteinExistence type="predicted"/>
<reference evidence="1 2" key="1">
    <citation type="journal article" date="2015" name="Antonie Van Leeuwenhoek">
        <title>Prauserella endophytica sp. nov., an endophytic actinobacterium isolated from Tamarix taklamakanensis.</title>
        <authorList>
            <person name="Liu J.M."/>
            <person name="Habden X."/>
            <person name="Guo L."/>
            <person name="Tuo L."/>
            <person name="Jiang Z.K."/>
            <person name="Liu S.W."/>
            <person name="Liu X.F."/>
            <person name="Chen L."/>
            <person name="Li R.F."/>
            <person name="Zhang Y.Q."/>
            <person name="Sun C.H."/>
        </authorList>
    </citation>
    <scope>NUCLEOTIDE SEQUENCE [LARGE SCALE GENOMIC DNA]</scope>
    <source>
        <strain evidence="1 2">CGMCC 4.7182</strain>
    </source>
</reference>
<evidence type="ECO:0008006" key="3">
    <source>
        <dbReference type="Google" id="ProtNLM"/>
    </source>
</evidence>
<dbReference type="EMBL" id="SWMS01000017">
    <property type="protein sequence ID" value="TKG65768.1"/>
    <property type="molecule type" value="Genomic_DNA"/>
</dbReference>
<evidence type="ECO:0000313" key="2">
    <source>
        <dbReference type="Proteomes" id="UP000309992"/>
    </source>
</evidence>
<sequence>MDETVENEFASVTVAVDEAGNDRRLRVRDNRTGRVAWFDALLLETFVWTPESELRALLDPSRHRWTADPAPEGEPR</sequence>
<gene>
    <name evidence="1" type="ORF">FCN18_26565</name>
</gene>
<accession>A0ABY2RYK6</accession>
<protein>
    <recommendedName>
        <fullName evidence="3">Dihydrodiol dehydrogenase</fullName>
    </recommendedName>
</protein>
<dbReference type="Proteomes" id="UP000309992">
    <property type="component" value="Unassembled WGS sequence"/>
</dbReference>
<dbReference type="RefSeq" id="WP_137096388.1">
    <property type="nucleotide sequence ID" value="NZ_SWMS01000017.1"/>
</dbReference>
<organism evidence="1 2">
    <name type="scientific">Prauserella endophytica</name>
    <dbReference type="NCBI Taxonomy" id="1592324"/>
    <lineage>
        <taxon>Bacteria</taxon>
        <taxon>Bacillati</taxon>
        <taxon>Actinomycetota</taxon>
        <taxon>Actinomycetes</taxon>
        <taxon>Pseudonocardiales</taxon>
        <taxon>Pseudonocardiaceae</taxon>
        <taxon>Prauserella</taxon>
        <taxon>Prauserella coralliicola group</taxon>
    </lineage>
</organism>
<evidence type="ECO:0000313" key="1">
    <source>
        <dbReference type="EMBL" id="TKG65768.1"/>
    </source>
</evidence>
<comment type="caution">
    <text evidence="1">The sequence shown here is derived from an EMBL/GenBank/DDBJ whole genome shotgun (WGS) entry which is preliminary data.</text>
</comment>
<keyword evidence="2" id="KW-1185">Reference proteome</keyword>